<sequence length="78" mass="7837">MSALIPGLETQDIAEDPRPRRTAALMSAALVGLVLLVLAAVIVGILVTWAMVQPVLPDPGGHPTPPAPASPAVLLAGA</sequence>
<feature type="transmembrane region" description="Helical" evidence="1">
    <location>
        <begin position="28"/>
        <end position="52"/>
    </location>
</feature>
<keyword evidence="1" id="KW-0812">Transmembrane</keyword>
<reference evidence="3" key="1">
    <citation type="journal article" date="2019" name="Int. J. Syst. Evol. Microbiol.">
        <title>The Global Catalogue of Microorganisms (GCM) 10K type strain sequencing project: providing services to taxonomists for standard genome sequencing and annotation.</title>
        <authorList>
            <consortium name="The Broad Institute Genomics Platform"/>
            <consortium name="The Broad Institute Genome Sequencing Center for Infectious Disease"/>
            <person name="Wu L."/>
            <person name="Ma J."/>
        </authorList>
    </citation>
    <scope>NUCLEOTIDE SEQUENCE [LARGE SCALE GENOMIC DNA]</scope>
    <source>
        <strain evidence="3">NBRC 108725</strain>
    </source>
</reference>
<name>A0ABM8GEJ9_9MICO</name>
<gene>
    <name evidence="2" type="ORF">GCM10025866_26580</name>
</gene>
<keyword evidence="1" id="KW-0472">Membrane</keyword>
<evidence type="ECO:0000313" key="3">
    <source>
        <dbReference type="Proteomes" id="UP001321498"/>
    </source>
</evidence>
<evidence type="ECO:0000313" key="2">
    <source>
        <dbReference type="EMBL" id="BDZ46749.1"/>
    </source>
</evidence>
<proteinExistence type="predicted"/>
<keyword evidence="3" id="KW-1185">Reference proteome</keyword>
<keyword evidence="1" id="KW-1133">Transmembrane helix</keyword>
<evidence type="ECO:0000256" key="1">
    <source>
        <dbReference type="SAM" id="Phobius"/>
    </source>
</evidence>
<accession>A0ABM8GEJ9</accession>
<dbReference type="Proteomes" id="UP001321498">
    <property type="component" value="Chromosome"/>
</dbReference>
<organism evidence="2 3">
    <name type="scientific">Naasia aerilata</name>
    <dbReference type="NCBI Taxonomy" id="1162966"/>
    <lineage>
        <taxon>Bacteria</taxon>
        <taxon>Bacillati</taxon>
        <taxon>Actinomycetota</taxon>
        <taxon>Actinomycetes</taxon>
        <taxon>Micrococcales</taxon>
        <taxon>Microbacteriaceae</taxon>
        <taxon>Naasia</taxon>
    </lineage>
</organism>
<protein>
    <submittedName>
        <fullName evidence="2">Uncharacterized protein</fullName>
    </submittedName>
</protein>
<dbReference type="EMBL" id="AP027731">
    <property type="protein sequence ID" value="BDZ46749.1"/>
    <property type="molecule type" value="Genomic_DNA"/>
</dbReference>
<dbReference type="RefSeq" id="WP_286276750.1">
    <property type="nucleotide sequence ID" value="NZ_AP027731.1"/>
</dbReference>